<dbReference type="SUPFAM" id="SSF141868">
    <property type="entry name" value="EAL domain-like"/>
    <property type="match status" value="1"/>
</dbReference>
<name>A0ABT2DHL1_9BURK</name>
<organism evidence="12 13">
    <name type="scientific">Massilia agilis</name>
    <dbReference type="NCBI Taxonomy" id="1811226"/>
    <lineage>
        <taxon>Bacteria</taxon>
        <taxon>Pseudomonadati</taxon>
        <taxon>Pseudomonadota</taxon>
        <taxon>Betaproteobacteria</taxon>
        <taxon>Burkholderiales</taxon>
        <taxon>Oxalobacteraceae</taxon>
        <taxon>Telluria group</taxon>
        <taxon>Massilia</taxon>
    </lineage>
</organism>
<feature type="domain" description="EAL" evidence="11">
    <location>
        <begin position="262"/>
        <end position="515"/>
    </location>
</feature>
<feature type="transmembrane region" description="Helical" evidence="10">
    <location>
        <begin position="240"/>
        <end position="259"/>
    </location>
</feature>
<dbReference type="PANTHER" id="PTHR33121">
    <property type="entry name" value="CYCLIC DI-GMP PHOSPHODIESTERASE PDEF"/>
    <property type="match status" value="1"/>
</dbReference>
<dbReference type="CDD" id="cd01948">
    <property type="entry name" value="EAL"/>
    <property type="match status" value="1"/>
</dbReference>
<dbReference type="Pfam" id="PF00563">
    <property type="entry name" value="EAL"/>
    <property type="match status" value="1"/>
</dbReference>
<evidence type="ECO:0000256" key="4">
    <source>
        <dbReference type="ARBA" id="ARBA00022636"/>
    </source>
</evidence>
<keyword evidence="13" id="KW-1185">Reference proteome</keyword>
<evidence type="ECO:0000256" key="8">
    <source>
        <dbReference type="ARBA" id="ARBA00023136"/>
    </source>
</evidence>
<gene>
    <name evidence="12" type="ORF">NX774_23045</name>
</gene>
<evidence type="ECO:0000256" key="10">
    <source>
        <dbReference type="SAM" id="Phobius"/>
    </source>
</evidence>
<reference evidence="12 13" key="1">
    <citation type="submission" date="2022-08" db="EMBL/GenBank/DDBJ databases">
        <title>Reclassification of Massilia species as members of the genera Telluria, Duganella, Pseudoduganella, Mokoshia gen. nov. and Zemynaea gen. nov. using orthogonal and non-orthogonal genome-based approaches.</title>
        <authorList>
            <person name="Bowman J.P."/>
        </authorList>
    </citation>
    <scope>NUCLEOTIDE SEQUENCE [LARGE SCALE GENOMIC DNA]</scope>
    <source>
        <strain evidence="12 13">JCM 31605</strain>
    </source>
</reference>
<dbReference type="InterPro" id="IPR001633">
    <property type="entry name" value="EAL_dom"/>
</dbReference>
<keyword evidence="4" id="KW-0973">c-di-GMP</keyword>
<dbReference type="PROSITE" id="PS50883">
    <property type="entry name" value="EAL"/>
    <property type="match status" value="1"/>
</dbReference>
<dbReference type="Gene3D" id="3.20.20.450">
    <property type="entry name" value="EAL domain"/>
    <property type="match status" value="1"/>
</dbReference>
<keyword evidence="8 10" id="KW-0472">Membrane</keyword>
<comment type="catalytic activity">
    <reaction evidence="9">
        <text>3',3'-c-di-GMP + H2O = 5'-phosphoguanylyl(3'-&gt;5')guanosine + H(+)</text>
        <dbReference type="Rhea" id="RHEA:24902"/>
        <dbReference type="ChEBI" id="CHEBI:15377"/>
        <dbReference type="ChEBI" id="CHEBI:15378"/>
        <dbReference type="ChEBI" id="CHEBI:58754"/>
        <dbReference type="ChEBI" id="CHEBI:58805"/>
        <dbReference type="EC" id="3.1.4.52"/>
    </reaction>
</comment>
<dbReference type="InterPro" id="IPR050706">
    <property type="entry name" value="Cyclic-di-GMP_PDE-like"/>
</dbReference>
<comment type="subcellular location">
    <subcellularLocation>
        <location evidence="1">Cell membrane</location>
        <topology evidence="1">Multi-pass membrane protein</topology>
    </subcellularLocation>
</comment>
<sequence length="525" mass="56949">MRLLAVLGILLAIALPVALSIFLARHQSMDQEQQRAIGYAREVLLRSETTGDEMEAAFRTLAASPSLDPCSDANIDLMRKLDVSSPSIQAIGVVNGDTLQCSSLTSPAEPVFIGAPDVRQPAGLLVWTNAELPFARGVHFLVVARKPYAAIIHKGLPIAVSNAGQGMSVALLSERGEILTARGYVDAAWLGRLDGSLQASFRNGDYVVAVVKSPRYFVDAVAALPVSELNERTWAIARTVVPFGIAMGLLLAWAAVALARSQLAMPAVLKSALRRKELFMVYQPVVDLRTGRWVGAEALIRWHRPKGEAVRPDVFIVAAEDSGLIRQVTKEVVLEQVRADAAVLFRDFPNFHIAINLAADDLQSEATITMLRQLVDATGARSGSLMVEATERSFAEPRTVRGIVDALRAAGIRIAIDDFGTGYSSLSFLESLQFDLLKIDKSFVDTLDTGAPTSQVIHHIIEMAKALKLEMIAEGVETEAQAAFLRARGVHYAQGWLFARPMSFKHLLEALHGELDVTQGEPETG</sequence>
<evidence type="ECO:0000256" key="1">
    <source>
        <dbReference type="ARBA" id="ARBA00004651"/>
    </source>
</evidence>
<dbReference type="Pfam" id="PF12792">
    <property type="entry name" value="CSS-motif"/>
    <property type="match status" value="1"/>
</dbReference>
<dbReference type="Proteomes" id="UP001206126">
    <property type="component" value="Unassembled WGS sequence"/>
</dbReference>
<evidence type="ECO:0000256" key="3">
    <source>
        <dbReference type="ARBA" id="ARBA00022475"/>
    </source>
</evidence>
<evidence type="ECO:0000259" key="11">
    <source>
        <dbReference type="PROSITE" id="PS50883"/>
    </source>
</evidence>
<dbReference type="EC" id="3.1.4.52" evidence="2"/>
<comment type="caution">
    <text evidence="12">The sequence shown here is derived from an EMBL/GenBank/DDBJ whole genome shotgun (WGS) entry which is preliminary data.</text>
</comment>
<dbReference type="InterPro" id="IPR024744">
    <property type="entry name" value="CSS-motif_dom"/>
</dbReference>
<keyword evidence="7 10" id="KW-1133">Transmembrane helix</keyword>
<dbReference type="PANTHER" id="PTHR33121:SF81">
    <property type="entry name" value="CYCLIC DI-GMP PHOSPHODIESTERASE PDEB-RELATED"/>
    <property type="match status" value="1"/>
</dbReference>
<evidence type="ECO:0000256" key="9">
    <source>
        <dbReference type="ARBA" id="ARBA00034290"/>
    </source>
</evidence>
<evidence type="ECO:0000256" key="2">
    <source>
        <dbReference type="ARBA" id="ARBA00012282"/>
    </source>
</evidence>
<dbReference type="EMBL" id="JANUHB010000009">
    <property type="protein sequence ID" value="MCS0810810.1"/>
    <property type="molecule type" value="Genomic_DNA"/>
</dbReference>
<evidence type="ECO:0000256" key="7">
    <source>
        <dbReference type="ARBA" id="ARBA00022989"/>
    </source>
</evidence>
<evidence type="ECO:0000256" key="5">
    <source>
        <dbReference type="ARBA" id="ARBA00022692"/>
    </source>
</evidence>
<evidence type="ECO:0000256" key="6">
    <source>
        <dbReference type="ARBA" id="ARBA00022801"/>
    </source>
</evidence>
<proteinExistence type="predicted"/>
<keyword evidence="6" id="KW-0378">Hydrolase</keyword>
<dbReference type="InterPro" id="IPR035919">
    <property type="entry name" value="EAL_sf"/>
</dbReference>
<evidence type="ECO:0000313" key="12">
    <source>
        <dbReference type="EMBL" id="MCS0810810.1"/>
    </source>
</evidence>
<protein>
    <recommendedName>
        <fullName evidence="2">cyclic-guanylate-specific phosphodiesterase</fullName>
        <ecNumber evidence="2">3.1.4.52</ecNumber>
    </recommendedName>
</protein>
<dbReference type="RefSeq" id="WP_258824638.1">
    <property type="nucleotide sequence ID" value="NZ_JANUHB010000009.1"/>
</dbReference>
<accession>A0ABT2DHL1</accession>
<evidence type="ECO:0000313" key="13">
    <source>
        <dbReference type="Proteomes" id="UP001206126"/>
    </source>
</evidence>
<dbReference type="SMART" id="SM00052">
    <property type="entry name" value="EAL"/>
    <property type="match status" value="1"/>
</dbReference>
<keyword evidence="5 10" id="KW-0812">Transmembrane</keyword>
<keyword evidence="3" id="KW-1003">Cell membrane</keyword>